<evidence type="ECO:0000256" key="1">
    <source>
        <dbReference type="PROSITE-ProRule" id="PRU00221"/>
    </source>
</evidence>
<evidence type="ECO:0000256" key="2">
    <source>
        <dbReference type="SAM" id="MobiDB-lite"/>
    </source>
</evidence>
<dbReference type="PANTHER" id="PTHR44321">
    <property type="entry name" value="TRANSDUCIN BETA-LIKE PROTEIN 2"/>
    <property type="match status" value="1"/>
</dbReference>
<organism evidence="4 5">
    <name type="scientific">Saccoglossus kowalevskii</name>
    <name type="common">Acorn worm</name>
    <dbReference type="NCBI Taxonomy" id="10224"/>
    <lineage>
        <taxon>Eukaryota</taxon>
        <taxon>Metazoa</taxon>
        <taxon>Hemichordata</taxon>
        <taxon>Enteropneusta</taxon>
        <taxon>Harrimaniidae</taxon>
        <taxon>Saccoglossus</taxon>
    </lineage>
</organism>
<dbReference type="Gene3D" id="2.130.10.10">
    <property type="entry name" value="YVTN repeat-like/Quinoprotein amine dehydrogenase"/>
    <property type="match status" value="1"/>
</dbReference>
<dbReference type="RefSeq" id="XP_006824394.1">
    <property type="nucleotide sequence ID" value="XM_006824331.1"/>
</dbReference>
<keyword evidence="3" id="KW-0472">Membrane</keyword>
<evidence type="ECO:0000313" key="4">
    <source>
        <dbReference type="Proteomes" id="UP000694865"/>
    </source>
</evidence>
<proteinExistence type="predicted"/>
<feature type="transmembrane region" description="Helical" evidence="3">
    <location>
        <begin position="12"/>
        <end position="33"/>
    </location>
</feature>
<dbReference type="Pfam" id="PF00400">
    <property type="entry name" value="WD40"/>
    <property type="match status" value="1"/>
</dbReference>
<sequence length="134" mass="14588">MADNVADEQTPPAFGIAVTLAVGAVVILIVLVFNVGKGTGSDKSEAENEPGKGNAKKKQQQSQKKQKAGWTEKKSKRATQKAFSHPYLCCTLKGHAANIVDIDFSINGKYLASAAEDRTVRVWSVKEFKEKEHK</sequence>
<dbReference type="PROSITE" id="PS50082">
    <property type="entry name" value="WD_REPEATS_2"/>
    <property type="match status" value="1"/>
</dbReference>
<dbReference type="SUPFAM" id="SSF50978">
    <property type="entry name" value="WD40 repeat-like"/>
    <property type="match status" value="1"/>
</dbReference>
<feature type="compositionally biased region" description="Basic residues" evidence="2">
    <location>
        <begin position="54"/>
        <end position="67"/>
    </location>
</feature>
<dbReference type="Proteomes" id="UP000694865">
    <property type="component" value="Unplaced"/>
</dbReference>
<feature type="repeat" description="WD" evidence="1">
    <location>
        <begin position="92"/>
        <end position="133"/>
    </location>
</feature>
<evidence type="ECO:0000313" key="5">
    <source>
        <dbReference type="RefSeq" id="XP_006824394.1"/>
    </source>
</evidence>
<feature type="compositionally biased region" description="Basic and acidic residues" evidence="2">
    <location>
        <begin position="40"/>
        <end position="50"/>
    </location>
</feature>
<dbReference type="InterPro" id="IPR042410">
    <property type="entry name" value="WBSCR13"/>
</dbReference>
<protein>
    <submittedName>
        <fullName evidence="5">Transducin beta-like protein 2-like</fullName>
    </submittedName>
</protein>
<dbReference type="SMART" id="SM00320">
    <property type="entry name" value="WD40"/>
    <property type="match status" value="1"/>
</dbReference>
<dbReference type="GeneID" id="102801392"/>
<accession>A0ABM0MWK3</accession>
<dbReference type="InterPro" id="IPR036322">
    <property type="entry name" value="WD40_repeat_dom_sf"/>
</dbReference>
<keyword evidence="3" id="KW-1133">Transmembrane helix</keyword>
<reference evidence="5" key="1">
    <citation type="submission" date="2025-08" db="UniProtKB">
        <authorList>
            <consortium name="RefSeq"/>
        </authorList>
    </citation>
    <scope>IDENTIFICATION</scope>
    <source>
        <tissue evidence="5">Testes</tissue>
    </source>
</reference>
<dbReference type="InterPro" id="IPR001680">
    <property type="entry name" value="WD40_rpt"/>
</dbReference>
<name>A0ABM0MWK3_SACKO</name>
<feature type="region of interest" description="Disordered" evidence="2">
    <location>
        <begin position="37"/>
        <end position="81"/>
    </location>
</feature>
<dbReference type="PROSITE" id="PS50294">
    <property type="entry name" value="WD_REPEATS_REGION"/>
    <property type="match status" value="1"/>
</dbReference>
<dbReference type="InterPro" id="IPR015943">
    <property type="entry name" value="WD40/YVTN_repeat-like_dom_sf"/>
</dbReference>
<keyword evidence="1" id="KW-0853">WD repeat</keyword>
<dbReference type="PANTHER" id="PTHR44321:SF1">
    <property type="entry name" value="TRANSDUCIN BETA-LIKE PROTEIN 2"/>
    <property type="match status" value="1"/>
</dbReference>
<gene>
    <name evidence="5" type="primary">LOC102801392</name>
</gene>
<keyword evidence="4" id="KW-1185">Reference proteome</keyword>
<evidence type="ECO:0000256" key="3">
    <source>
        <dbReference type="SAM" id="Phobius"/>
    </source>
</evidence>
<keyword evidence="3" id="KW-0812">Transmembrane</keyword>